<name>A0AAU7RPV0_9HYPH</name>
<reference evidence="1" key="1">
    <citation type="submission" date="2024-06" db="EMBL/GenBank/DDBJ databases">
        <authorList>
            <person name="Li T."/>
            <person name="Gao R."/>
        </authorList>
    </citation>
    <scope>NUCLEOTIDE SEQUENCE</scope>
    <source>
        <strain evidence="1">ZPR3</strain>
    </source>
</reference>
<dbReference type="AlphaFoldDB" id="A0AAU7RPV0"/>
<evidence type="ECO:0000313" key="1">
    <source>
        <dbReference type="EMBL" id="XBT92158.1"/>
    </source>
</evidence>
<dbReference type="RefSeq" id="WP_349956581.1">
    <property type="nucleotide sequence ID" value="NZ_CP157960.1"/>
</dbReference>
<evidence type="ECO:0008006" key="2">
    <source>
        <dbReference type="Google" id="ProtNLM"/>
    </source>
</evidence>
<sequence length="106" mass="12131">MSHTKILIPAEDRVGGYKLDSRRGDRVGRISSKWFERPADERYLSMSDLYAIVHGRAEHSRTRILETGAIRIEARRDSVEYLALLLSNADLQGFHRLPPMASNDYS</sequence>
<gene>
    <name evidence="1" type="ORF">ABM479_15350</name>
</gene>
<protein>
    <recommendedName>
        <fullName evidence="2">DUF932 domain-containing protein</fullName>
    </recommendedName>
</protein>
<proteinExistence type="predicted"/>
<dbReference type="EMBL" id="CP157960">
    <property type="protein sequence ID" value="XBT92158.1"/>
    <property type="molecule type" value="Genomic_DNA"/>
</dbReference>
<accession>A0AAU7RPV0</accession>
<organism evidence="1">
    <name type="scientific">Rhizobium sp. ZPR3</name>
    <dbReference type="NCBI Taxonomy" id="3158967"/>
    <lineage>
        <taxon>Bacteria</taxon>
        <taxon>Pseudomonadati</taxon>
        <taxon>Pseudomonadota</taxon>
        <taxon>Alphaproteobacteria</taxon>
        <taxon>Hyphomicrobiales</taxon>
        <taxon>Rhizobiaceae</taxon>
        <taxon>Rhizobium/Agrobacterium group</taxon>
        <taxon>Rhizobium</taxon>
    </lineage>
</organism>